<evidence type="ECO:0000313" key="2">
    <source>
        <dbReference type="Proteomes" id="UP001157502"/>
    </source>
</evidence>
<dbReference type="EMBL" id="CM055740">
    <property type="protein sequence ID" value="KAJ8002914.1"/>
    <property type="molecule type" value="Genomic_DNA"/>
</dbReference>
<protein>
    <submittedName>
        <fullName evidence="1">Uncharacterized protein</fullName>
    </submittedName>
</protein>
<reference evidence="1" key="1">
    <citation type="submission" date="2021-05" db="EMBL/GenBank/DDBJ databases">
        <authorList>
            <person name="Pan Q."/>
            <person name="Jouanno E."/>
            <person name="Zahm M."/>
            <person name="Klopp C."/>
            <person name="Cabau C."/>
            <person name="Louis A."/>
            <person name="Berthelot C."/>
            <person name="Parey E."/>
            <person name="Roest Crollius H."/>
            <person name="Montfort J."/>
            <person name="Robinson-Rechavi M."/>
            <person name="Bouchez O."/>
            <person name="Lampietro C."/>
            <person name="Lopez Roques C."/>
            <person name="Donnadieu C."/>
            <person name="Postlethwait J."/>
            <person name="Bobe J."/>
            <person name="Dillon D."/>
            <person name="Chandos A."/>
            <person name="von Hippel F."/>
            <person name="Guiguen Y."/>
        </authorList>
    </citation>
    <scope>NUCLEOTIDE SEQUENCE</scope>
    <source>
        <strain evidence="1">YG-Jan2019</strain>
    </source>
</reference>
<accession>A0ACC2GGW9</accession>
<proteinExistence type="predicted"/>
<gene>
    <name evidence="1" type="ORF">DPEC_G00163920</name>
</gene>
<dbReference type="Proteomes" id="UP001157502">
    <property type="component" value="Chromosome 13"/>
</dbReference>
<sequence length="489" mass="55115">MTHYYSDTTIHGRSYCIRMTSIVSQNFTKTLCGNDGSMDFKQLNQIVSKMFTVSDSVQLEILRDSGRFAIREGREKASAGVLNPGSVVVAKTSLRVCQKPPGDCVQCDDLHLCRYYVCGNCRFGIKCKNSHNLDIAQNTRILRSLDLHVLGEAELFQLLLQNDPHLTPEICSHYNKGVGEHGSCKFKSSCTSLHICLHYLQGDCRFGSGCKRGHALDAVAMKILNGRGFSPENIRNIPKIYMNKLIILSHKEITAAVSPVHNLAGSPAIQPVGKQASRQPSSNSISESDKEEICLFFLRGHCSFKDKCVRLVPLSDQMEDHKRIQKLFKCTMPSNTIYSIKRIQNPSLWRVFQWQKEQMMKKNGGKPVDVRNLFHGTDQSIIEAICEQNFDWRACGVNGTVYGQGSYFARDASYSHPYIKSPSRGKKIMFVALVLVGEFTIGRSRYRRPPQKGSSKALYDSCVNSESNPSIFVVFEKQQIYPEFLIEYC</sequence>
<keyword evidence="2" id="KW-1185">Reference proteome</keyword>
<comment type="caution">
    <text evidence="1">The sequence shown here is derived from an EMBL/GenBank/DDBJ whole genome shotgun (WGS) entry which is preliminary data.</text>
</comment>
<evidence type="ECO:0000313" key="1">
    <source>
        <dbReference type="EMBL" id="KAJ8002914.1"/>
    </source>
</evidence>
<organism evidence="1 2">
    <name type="scientific">Dallia pectoralis</name>
    <name type="common">Alaska blackfish</name>
    <dbReference type="NCBI Taxonomy" id="75939"/>
    <lineage>
        <taxon>Eukaryota</taxon>
        <taxon>Metazoa</taxon>
        <taxon>Chordata</taxon>
        <taxon>Craniata</taxon>
        <taxon>Vertebrata</taxon>
        <taxon>Euteleostomi</taxon>
        <taxon>Actinopterygii</taxon>
        <taxon>Neopterygii</taxon>
        <taxon>Teleostei</taxon>
        <taxon>Protacanthopterygii</taxon>
        <taxon>Esociformes</taxon>
        <taxon>Umbridae</taxon>
        <taxon>Dallia</taxon>
    </lineage>
</organism>
<name>A0ACC2GGW9_DALPE</name>